<dbReference type="Proteomes" id="UP000195880">
    <property type="component" value="Chromosome"/>
</dbReference>
<feature type="compositionally biased region" description="Pro residues" evidence="1">
    <location>
        <begin position="359"/>
        <end position="370"/>
    </location>
</feature>
<dbReference type="AlphaFoldDB" id="A0A1Z1W956"/>
<dbReference type="EMBL" id="CP021748">
    <property type="protein sequence ID" value="ARX82954.1"/>
    <property type="molecule type" value="Genomic_DNA"/>
</dbReference>
<evidence type="ECO:0008006" key="4">
    <source>
        <dbReference type="Google" id="ProtNLM"/>
    </source>
</evidence>
<organism evidence="2 3">
    <name type="scientific">Streptomyces alboflavus</name>
    <dbReference type="NCBI Taxonomy" id="67267"/>
    <lineage>
        <taxon>Bacteria</taxon>
        <taxon>Bacillati</taxon>
        <taxon>Actinomycetota</taxon>
        <taxon>Actinomycetes</taxon>
        <taxon>Kitasatosporales</taxon>
        <taxon>Streptomycetaceae</taxon>
        <taxon>Streptomyces</taxon>
    </lineage>
</organism>
<evidence type="ECO:0000256" key="1">
    <source>
        <dbReference type="SAM" id="MobiDB-lite"/>
    </source>
</evidence>
<proteinExistence type="predicted"/>
<dbReference type="eggNOG" id="COG1357">
    <property type="taxonomic scope" value="Bacteria"/>
</dbReference>
<feature type="compositionally biased region" description="Basic and acidic residues" evidence="1">
    <location>
        <begin position="319"/>
        <end position="337"/>
    </location>
</feature>
<feature type="region of interest" description="Disordered" evidence="1">
    <location>
        <begin position="523"/>
        <end position="544"/>
    </location>
</feature>
<feature type="compositionally biased region" description="Low complexity" evidence="1">
    <location>
        <begin position="338"/>
        <end position="358"/>
    </location>
</feature>
<protein>
    <recommendedName>
        <fullName evidence="4">Large membrane protein</fullName>
    </recommendedName>
</protein>
<dbReference type="OrthoDB" id="3830613at2"/>
<evidence type="ECO:0000313" key="2">
    <source>
        <dbReference type="EMBL" id="ARX82954.1"/>
    </source>
</evidence>
<accession>A0A1Z1W956</accession>
<feature type="region of interest" description="Disordered" evidence="1">
    <location>
        <begin position="301"/>
        <end position="372"/>
    </location>
</feature>
<feature type="region of interest" description="Disordered" evidence="1">
    <location>
        <begin position="188"/>
        <end position="212"/>
    </location>
</feature>
<evidence type="ECO:0000313" key="3">
    <source>
        <dbReference type="Proteomes" id="UP000195880"/>
    </source>
</evidence>
<feature type="region of interest" description="Disordered" evidence="1">
    <location>
        <begin position="34"/>
        <end position="116"/>
    </location>
</feature>
<reference evidence="2 3" key="1">
    <citation type="submission" date="2017-05" db="EMBL/GenBank/DDBJ databases">
        <title>Streptomyces alboflavus Genome sequencing and assembly.</title>
        <authorList>
            <person name="Wang Y."/>
            <person name="Du B."/>
            <person name="Ding Y."/>
            <person name="Liu H."/>
            <person name="Hou Q."/>
            <person name="Liu K."/>
            <person name="Wang C."/>
            <person name="Yao L."/>
        </authorList>
    </citation>
    <scope>NUCLEOTIDE SEQUENCE [LARGE SCALE GENOMIC DNA]</scope>
    <source>
        <strain evidence="2 3">MDJK44</strain>
    </source>
</reference>
<name>A0A1Z1W956_9ACTN</name>
<keyword evidence="3" id="KW-1185">Reference proteome</keyword>
<dbReference type="RefSeq" id="WP_087883763.1">
    <property type="nucleotide sequence ID" value="NZ_CP021748.1"/>
</dbReference>
<sequence length="544" mass="54837">MSSEQTQDGQRRRSPLMVASVAAAVLLAGGGGAYLATVSSDGDEGRDSATGDGGAPPPLTLDAYTGDRDGRSSQGPDGSTEGIAPGEPDPNGATYKAVGELPDGPDSAAVHQVRGDVPRDRVDRLAKALGISGTPLTRDGAWWIGPSNDGAGPSLRVSKEAPGTWTYTRHATPGGDNCLKGKRCPGTGSDAGTSTGAPDRRPADDSGGAVSEAAAKKAAAPVLKAVGLDDAKLDAHQLMGAVRVVNADPEVGGLPTYGWSTGVQVGADGQVVGGSGHLTEPEKGATYPVVGAGKALDLLNKSGRGDGRGGIGGCARPVPHGDGDDASKDRDKDKGADAPKGQGADGVAPGEPAPGENAPCPPSPKPPTPQPIAVEDAEFGLAAQFVDGWTALVPSWLFEVKPAGAPEAYTVTHPAVDPKYLRAPGDSGTVGPPEGPTVRPGDPDTLTEDVKVDGYSTAGRTLTLHFTDGVCSTFAASAKERGGQVEVEVTSTTKKGTVCVAMARSYVLSVKLDAPLGDRKVVAEGGKAVPRDDGMRKGTPAPQK</sequence>
<feature type="compositionally biased region" description="Low complexity" evidence="1">
    <location>
        <begin position="188"/>
        <end position="197"/>
    </location>
</feature>
<gene>
    <name evidence="2" type="ORF">SMD44_02368</name>
</gene>
<dbReference type="KEGG" id="salf:SMD44_02368"/>
<dbReference type="STRING" id="67267.GCA_000716675_04511"/>